<sequence>MGCTKRTIRRSSPSPPKRAKSAGGVKPGNHAKDGQPGSGSPNFSRGFSIVGGSPGTRVRGSPSKVQQLPLGHGPTALGPQVERDAANQDALAASYEREGLCRAYFQDSPRRCRGIGATVISNFVLNFQDQALTLLALVEEYRQRFPVG</sequence>
<keyword evidence="3" id="KW-1185">Reference proteome</keyword>
<evidence type="ECO:0000256" key="1">
    <source>
        <dbReference type="SAM" id="MobiDB-lite"/>
    </source>
</evidence>
<accession>A0AAV3RDJ4</accession>
<reference evidence="2 3" key="1">
    <citation type="submission" date="2024-01" db="EMBL/GenBank/DDBJ databases">
        <title>The complete chloroplast genome sequence of Lithospermum erythrorhizon: insights into the phylogenetic relationship among Boraginaceae species and the maternal lineages of purple gromwells.</title>
        <authorList>
            <person name="Okada T."/>
            <person name="Watanabe K."/>
        </authorList>
    </citation>
    <scope>NUCLEOTIDE SEQUENCE [LARGE SCALE GENOMIC DNA]</scope>
</reference>
<dbReference type="AlphaFoldDB" id="A0AAV3RDJ4"/>
<organism evidence="2 3">
    <name type="scientific">Lithospermum erythrorhizon</name>
    <name type="common">Purple gromwell</name>
    <name type="synonym">Lithospermum officinale var. erythrorhizon</name>
    <dbReference type="NCBI Taxonomy" id="34254"/>
    <lineage>
        <taxon>Eukaryota</taxon>
        <taxon>Viridiplantae</taxon>
        <taxon>Streptophyta</taxon>
        <taxon>Embryophyta</taxon>
        <taxon>Tracheophyta</taxon>
        <taxon>Spermatophyta</taxon>
        <taxon>Magnoliopsida</taxon>
        <taxon>eudicotyledons</taxon>
        <taxon>Gunneridae</taxon>
        <taxon>Pentapetalae</taxon>
        <taxon>asterids</taxon>
        <taxon>lamiids</taxon>
        <taxon>Boraginales</taxon>
        <taxon>Boraginaceae</taxon>
        <taxon>Boraginoideae</taxon>
        <taxon>Lithospermeae</taxon>
        <taxon>Lithospermum</taxon>
    </lineage>
</organism>
<dbReference type="Proteomes" id="UP001454036">
    <property type="component" value="Unassembled WGS sequence"/>
</dbReference>
<protein>
    <submittedName>
        <fullName evidence="2">Uncharacterized protein</fullName>
    </submittedName>
</protein>
<feature type="region of interest" description="Disordered" evidence="1">
    <location>
        <begin position="1"/>
        <end position="80"/>
    </location>
</feature>
<proteinExistence type="predicted"/>
<gene>
    <name evidence="2" type="ORF">LIER_27844</name>
</gene>
<dbReference type="EMBL" id="BAABME010009085">
    <property type="protein sequence ID" value="GAA0174457.1"/>
    <property type="molecule type" value="Genomic_DNA"/>
</dbReference>
<evidence type="ECO:0000313" key="2">
    <source>
        <dbReference type="EMBL" id="GAA0174457.1"/>
    </source>
</evidence>
<name>A0AAV3RDJ4_LITER</name>
<comment type="caution">
    <text evidence="2">The sequence shown here is derived from an EMBL/GenBank/DDBJ whole genome shotgun (WGS) entry which is preliminary data.</text>
</comment>
<evidence type="ECO:0000313" key="3">
    <source>
        <dbReference type="Proteomes" id="UP001454036"/>
    </source>
</evidence>